<organism evidence="1 2">
    <name type="scientific">Bosea vaviloviae</name>
    <dbReference type="NCBI Taxonomy" id="1526658"/>
    <lineage>
        <taxon>Bacteria</taxon>
        <taxon>Pseudomonadati</taxon>
        <taxon>Pseudomonadota</taxon>
        <taxon>Alphaproteobacteria</taxon>
        <taxon>Hyphomicrobiales</taxon>
        <taxon>Boseaceae</taxon>
        <taxon>Bosea</taxon>
    </lineage>
</organism>
<dbReference type="RefSeq" id="WP_054209161.1">
    <property type="nucleotide sequence ID" value="NZ_LGSZ01000037.1"/>
</dbReference>
<accession>A0A0N1N441</accession>
<proteinExistence type="predicted"/>
<dbReference type="PATRIC" id="fig|1526658.3.peg.2563"/>
<dbReference type="Gene3D" id="3.20.20.70">
    <property type="entry name" value="Aldolase class I"/>
    <property type="match status" value="1"/>
</dbReference>
<gene>
    <name evidence="1" type="ORF">AE618_11270</name>
</gene>
<dbReference type="EMBL" id="LGSZ01000037">
    <property type="protein sequence ID" value="KPH80801.1"/>
    <property type="molecule type" value="Genomic_DNA"/>
</dbReference>
<reference evidence="1 2" key="1">
    <citation type="submission" date="2015-07" db="EMBL/GenBank/DDBJ databases">
        <title>Whole genome sequencing of Bosea vaviloviae isolated from cave pool.</title>
        <authorList>
            <person name="Tan N.E.H."/>
            <person name="Lee Y.P."/>
            <person name="Gan H.M."/>
            <person name="Barton H."/>
            <person name="Savka M.A."/>
        </authorList>
    </citation>
    <scope>NUCLEOTIDE SEQUENCE [LARGE SCALE GENOMIC DNA]</scope>
    <source>
        <strain evidence="1 2">SD260</strain>
    </source>
</reference>
<protein>
    <submittedName>
        <fullName evidence="1">Radical SAM protein</fullName>
    </submittedName>
</protein>
<dbReference type="InterPro" id="IPR013785">
    <property type="entry name" value="Aldolase_TIM"/>
</dbReference>
<keyword evidence="2" id="KW-1185">Reference proteome</keyword>
<comment type="caution">
    <text evidence="1">The sequence shown here is derived from an EMBL/GenBank/DDBJ whole genome shotgun (WGS) entry which is preliminary data.</text>
</comment>
<name>A0A0N1N441_9HYPH</name>
<dbReference type="OrthoDB" id="9792276at2"/>
<dbReference type="AlphaFoldDB" id="A0A0N1N441"/>
<evidence type="ECO:0000313" key="2">
    <source>
        <dbReference type="Proteomes" id="UP000037822"/>
    </source>
</evidence>
<sequence>MRVAVSRLHFPVTALGPGRRVGLWFQGCAIRCPGCVSVDTWTDGIGETALPGLLDAIDVWIADADGLTVSGGEPFGQPEALAEVLRFWRRRSRGSILVYTGHELDDVAPWLDANPGLVDGLMTGPFRSDLSQTLALRGSDNQRLHVLSPQGREFAPFDRPARQEDRSLDVMFDDEGRAWLAGIPARGDLARLRRVLTAAGHEVQMSDSIRNLA</sequence>
<dbReference type="Proteomes" id="UP000037822">
    <property type="component" value="Unassembled WGS sequence"/>
</dbReference>
<dbReference type="Pfam" id="PF13353">
    <property type="entry name" value="Fer4_12"/>
    <property type="match status" value="1"/>
</dbReference>
<evidence type="ECO:0000313" key="1">
    <source>
        <dbReference type="EMBL" id="KPH80801.1"/>
    </source>
</evidence>